<evidence type="ECO:0000256" key="5">
    <source>
        <dbReference type="ARBA" id="ARBA00022840"/>
    </source>
</evidence>
<dbReference type="PANTHER" id="PTHR43085:SF1">
    <property type="entry name" value="PSEUDOURIDINE KINASE-RELATED"/>
    <property type="match status" value="1"/>
</dbReference>
<keyword evidence="5" id="KW-0067">ATP-binding</keyword>
<evidence type="ECO:0000256" key="4">
    <source>
        <dbReference type="ARBA" id="ARBA00022777"/>
    </source>
</evidence>
<protein>
    <submittedName>
        <fullName evidence="7">Carbohydrate kinase</fullName>
        <ecNumber evidence="7">2.7.1.-</ecNumber>
    </submittedName>
</protein>
<dbReference type="CDD" id="cd01167">
    <property type="entry name" value="bac_FRK"/>
    <property type="match status" value="1"/>
</dbReference>
<proteinExistence type="inferred from homology"/>
<feature type="domain" description="Carbohydrate kinase PfkB" evidence="6">
    <location>
        <begin position="2"/>
        <end position="309"/>
    </location>
</feature>
<gene>
    <name evidence="7" type="ORF">RI844_05920</name>
</gene>
<evidence type="ECO:0000256" key="1">
    <source>
        <dbReference type="ARBA" id="ARBA00010688"/>
    </source>
</evidence>
<dbReference type="Pfam" id="PF00294">
    <property type="entry name" value="PfkB"/>
    <property type="match status" value="1"/>
</dbReference>
<dbReference type="InterPro" id="IPR011611">
    <property type="entry name" value="PfkB_dom"/>
</dbReference>
<evidence type="ECO:0000256" key="2">
    <source>
        <dbReference type="ARBA" id="ARBA00022679"/>
    </source>
</evidence>
<keyword evidence="2 7" id="KW-0808">Transferase</keyword>
<dbReference type="EC" id="2.7.1.-" evidence="7"/>
<organism evidence="7 8">
    <name type="scientific">Thalassotalea fonticola</name>
    <dbReference type="NCBI Taxonomy" id="3065649"/>
    <lineage>
        <taxon>Bacteria</taxon>
        <taxon>Pseudomonadati</taxon>
        <taxon>Pseudomonadota</taxon>
        <taxon>Gammaproteobacteria</taxon>
        <taxon>Alteromonadales</taxon>
        <taxon>Colwelliaceae</taxon>
        <taxon>Thalassotalea</taxon>
    </lineage>
</organism>
<keyword evidence="4 7" id="KW-0418">Kinase</keyword>
<evidence type="ECO:0000256" key="3">
    <source>
        <dbReference type="ARBA" id="ARBA00022741"/>
    </source>
</evidence>
<reference evidence="7 8" key="1">
    <citation type="submission" date="2023-09" db="EMBL/GenBank/DDBJ databases">
        <authorList>
            <person name="Qi X."/>
        </authorList>
    </citation>
    <scope>NUCLEOTIDE SEQUENCE [LARGE SCALE GENOMIC DNA]</scope>
    <source>
        <strain evidence="7 8">S1-1</strain>
    </source>
</reference>
<dbReference type="InterPro" id="IPR050306">
    <property type="entry name" value="PfkB_Carbo_kinase"/>
</dbReference>
<dbReference type="Proteomes" id="UP001301442">
    <property type="component" value="Chromosome"/>
</dbReference>
<dbReference type="InterPro" id="IPR029056">
    <property type="entry name" value="Ribokinase-like"/>
</dbReference>
<evidence type="ECO:0000313" key="8">
    <source>
        <dbReference type="Proteomes" id="UP001301442"/>
    </source>
</evidence>
<accession>A0ABZ0GTJ7</accession>
<name>A0ABZ0GTJ7_9GAMM</name>
<sequence length="314" mass="34916">MFSLMSYGEVVVDFLPNNTDLSSYSPMAGGAPANVAVAYARLGGESYFSGGISTDNFGKFLRHSLEEEGVKLDYVQNIESANTALVLVSLDSEGERSFTFYRNDTADTKYATTQIDSINWQDIDIFHFCSNTLTSDEMHENTIFAVENAREQNSIISFDVNLRPQLWADLEQLPSRVEHLINHSDLIKLSKEEAVYLAEQYKLTYQQYIERLLSLKVKLIIVTNGADKVHLVSQTFSSYVEVPVIKAVDTTAAGDSFLAGFIYSLTQQSEFNSLQATLFDLDKIISATLFAAKCGAHTCQQKGAFSALPRLDEV</sequence>
<dbReference type="RefSeq" id="WP_348397521.1">
    <property type="nucleotide sequence ID" value="NZ_CP136600.1"/>
</dbReference>
<dbReference type="EMBL" id="CP136600">
    <property type="protein sequence ID" value="WOH38752.1"/>
    <property type="molecule type" value="Genomic_DNA"/>
</dbReference>
<dbReference type="SUPFAM" id="SSF53613">
    <property type="entry name" value="Ribokinase-like"/>
    <property type="match status" value="1"/>
</dbReference>
<keyword evidence="3" id="KW-0547">Nucleotide-binding</keyword>
<dbReference type="InterPro" id="IPR002173">
    <property type="entry name" value="Carboh/pur_kinase_PfkB_CS"/>
</dbReference>
<comment type="similarity">
    <text evidence="1">Belongs to the carbohydrate kinase PfkB family.</text>
</comment>
<dbReference type="Gene3D" id="3.40.1190.20">
    <property type="match status" value="1"/>
</dbReference>
<dbReference type="PROSITE" id="PS00584">
    <property type="entry name" value="PFKB_KINASES_2"/>
    <property type="match status" value="1"/>
</dbReference>
<evidence type="ECO:0000313" key="7">
    <source>
        <dbReference type="EMBL" id="WOH38752.1"/>
    </source>
</evidence>
<dbReference type="PANTHER" id="PTHR43085">
    <property type="entry name" value="HEXOKINASE FAMILY MEMBER"/>
    <property type="match status" value="1"/>
</dbReference>
<dbReference type="GO" id="GO:0016301">
    <property type="term" value="F:kinase activity"/>
    <property type="evidence" value="ECO:0007669"/>
    <property type="project" value="UniProtKB-KW"/>
</dbReference>
<evidence type="ECO:0000259" key="6">
    <source>
        <dbReference type="Pfam" id="PF00294"/>
    </source>
</evidence>
<keyword evidence="8" id="KW-1185">Reference proteome</keyword>